<feature type="binding site" evidence="14">
    <location>
        <position position="766"/>
    </location>
    <ligand>
        <name>Mg(2+)</name>
        <dbReference type="ChEBI" id="CHEBI:18420"/>
    </ligand>
</feature>
<dbReference type="GO" id="GO:0005524">
    <property type="term" value="F:ATP binding"/>
    <property type="evidence" value="ECO:0007669"/>
    <property type="project" value="UniProtKB-UniRule"/>
</dbReference>
<feature type="binding site" evidence="13">
    <location>
        <position position="634"/>
    </location>
    <ligand>
        <name>substrate</name>
    </ligand>
</feature>
<feature type="domain" description="PEP-utilising enzyme mobile" evidence="15">
    <location>
        <begin position="427"/>
        <end position="508"/>
    </location>
</feature>
<evidence type="ECO:0000256" key="3">
    <source>
        <dbReference type="ARBA" id="ARBA00011994"/>
    </source>
</evidence>
<dbReference type="PANTHER" id="PTHR22931:SF9">
    <property type="entry name" value="PYRUVATE, PHOSPHATE DIKINASE 1, CHLOROPLASTIC"/>
    <property type="match status" value="1"/>
</dbReference>
<dbReference type="InterPro" id="IPR040442">
    <property type="entry name" value="Pyrv_kinase-like_dom_sf"/>
</dbReference>
<feature type="binding site" evidence="13">
    <location>
        <position position="766"/>
    </location>
    <ligand>
        <name>substrate</name>
    </ligand>
</feature>
<dbReference type="PROSITE" id="PS00370">
    <property type="entry name" value="PEP_ENZYMES_PHOS_SITE"/>
    <property type="match status" value="1"/>
</dbReference>
<dbReference type="Gene3D" id="3.20.20.60">
    <property type="entry name" value="Phosphoenolpyruvate-binding domains"/>
    <property type="match status" value="1"/>
</dbReference>
<dbReference type="InterPro" id="IPR002192">
    <property type="entry name" value="PPDK_AMP/ATP-bd"/>
</dbReference>
<evidence type="ECO:0000256" key="6">
    <source>
        <dbReference type="ARBA" id="ARBA00022723"/>
    </source>
</evidence>
<organism evidence="18 19">
    <name type="scientific">Oryzihumus leptocrescens</name>
    <dbReference type="NCBI Taxonomy" id="297536"/>
    <lineage>
        <taxon>Bacteria</taxon>
        <taxon>Bacillati</taxon>
        <taxon>Actinomycetota</taxon>
        <taxon>Actinomycetes</taxon>
        <taxon>Micrococcales</taxon>
        <taxon>Intrasporangiaceae</taxon>
        <taxon>Oryzihumus</taxon>
    </lineage>
</organism>
<dbReference type="Gene3D" id="1.10.189.10">
    <property type="entry name" value="Pyruvate Phosphate Dikinase, domain 2"/>
    <property type="match status" value="1"/>
</dbReference>
<feature type="domain" description="PEP-utilising enzyme C-terminal" evidence="17">
    <location>
        <begin position="546"/>
        <end position="890"/>
    </location>
</feature>
<dbReference type="GO" id="GO:0016301">
    <property type="term" value="F:kinase activity"/>
    <property type="evidence" value="ECO:0007669"/>
    <property type="project" value="UniProtKB-UniRule"/>
</dbReference>
<dbReference type="NCBIfam" id="TIGR01828">
    <property type="entry name" value="pyru_phos_dikin"/>
    <property type="match status" value="1"/>
</dbReference>
<dbReference type="SUPFAM" id="SSF52009">
    <property type="entry name" value="Phosphohistidine domain"/>
    <property type="match status" value="1"/>
</dbReference>
<evidence type="ECO:0000313" key="19">
    <source>
        <dbReference type="Proteomes" id="UP000319514"/>
    </source>
</evidence>
<gene>
    <name evidence="18" type="ORF">FB474_1382</name>
</gene>
<feature type="binding site" evidence="14">
    <location>
        <position position="790"/>
    </location>
    <ligand>
        <name>Mg(2+)</name>
        <dbReference type="ChEBI" id="CHEBI:18420"/>
    </ligand>
</feature>
<keyword evidence="18" id="KW-0670">Pyruvate</keyword>
<comment type="caution">
    <text evidence="18">The sequence shown here is derived from an EMBL/GenBank/DDBJ whole genome shotgun (WGS) entry which is preliminary data.</text>
</comment>
<feature type="binding site" evidence="13">
    <location>
        <position position="788"/>
    </location>
    <ligand>
        <name>substrate</name>
    </ligand>
</feature>
<dbReference type="Gene3D" id="3.30.1490.20">
    <property type="entry name" value="ATP-grasp fold, A domain"/>
    <property type="match status" value="1"/>
</dbReference>
<evidence type="ECO:0000256" key="7">
    <source>
        <dbReference type="ARBA" id="ARBA00022741"/>
    </source>
</evidence>
<dbReference type="GO" id="GO:0050242">
    <property type="term" value="F:pyruvate, phosphate dikinase activity"/>
    <property type="evidence" value="ECO:0007669"/>
    <property type="project" value="UniProtKB-UniRule"/>
</dbReference>
<dbReference type="Gene3D" id="1.20.80.30">
    <property type="match status" value="1"/>
</dbReference>
<keyword evidence="7" id="KW-0547">Nucleotide-binding</keyword>
<keyword evidence="19" id="KW-1185">Reference proteome</keyword>
<dbReference type="Pfam" id="PF00391">
    <property type="entry name" value="PEP-utilizers"/>
    <property type="match status" value="1"/>
</dbReference>
<dbReference type="Pfam" id="PF02896">
    <property type="entry name" value="PEP-utilizers_C"/>
    <property type="match status" value="1"/>
</dbReference>
<dbReference type="EMBL" id="VFOQ01000001">
    <property type="protein sequence ID" value="TQL60007.1"/>
    <property type="molecule type" value="Genomic_DNA"/>
</dbReference>
<dbReference type="PANTHER" id="PTHR22931">
    <property type="entry name" value="PHOSPHOENOLPYRUVATE DIKINASE-RELATED"/>
    <property type="match status" value="1"/>
</dbReference>
<dbReference type="AlphaFoldDB" id="A0A542ZI33"/>
<comment type="catalytic activity">
    <reaction evidence="11">
        <text>pyruvate + phosphate + ATP = phosphoenolpyruvate + AMP + diphosphate + H(+)</text>
        <dbReference type="Rhea" id="RHEA:10756"/>
        <dbReference type="ChEBI" id="CHEBI:15361"/>
        <dbReference type="ChEBI" id="CHEBI:15378"/>
        <dbReference type="ChEBI" id="CHEBI:30616"/>
        <dbReference type="ChEBI" id="CHEBI:33019"/>
        <dbReference type="ChEBI" id="CHEBI:43474"/>
        <dbReference type="ChEBI" id="CHEBI:58702"/>
        <dbReference type="ChEBI" id="CHEBI:456215"/>
        <dbReference type="EC" id="2.7.9.1"/>
    </reaction>
</comment>
<feature type="binding site" evidence="13">
    <location>
        <position position="790"/>
    </location>
    <ligand>
        <name>substrate</name>
    </ligand>
</feature>
<dbReference type="Gene3D" id="3.30.470.20">
    <property type="entry name" value="ATP-grasp fold, B domain"/>
    <property type="match status" value="1"/>
</dbReference>
<dbReference type="InterPro" id="IPR036637">
    <property type="entry name" value="Phosphohistidine_dom_sf"/>
</dbReference>
<feature type="domain" description="Pyruvate phosphate dikinase AMP/ATP-binding" evidence="16">
    <location>
        <begin position="302"/>
        <end position="351"/>
    </location>
</feature>
<evidence type="ECO:0000256" key="2">
    <source>
        <dbReference type="ARBA" id="ARBA00007837"/>
    </source>
</evidence>
<accession>A0A542ZI33</accession>
<feature type="binding site" evidence="13">
    <location>
        <position position="787"/>
    </location>
    <ligand>
        <name>substrate</name>
    </ligand>
</feature>
<proteinExistence type="inferred from homology"/>
<dbReference type="InterPro" id="IPR015813">
    <property type="entry name" value="Pyrv/PenolPyrv_kinase-like_dom"/>
</dbReference>
<feature type="active site" description="Proton donor" evidence="12">
    <location>
        <position position="853"/>
    </location>
</feature>
<keyword evidence="5" id="KW-0808">Transferase</keyword>
<evidence type="ECO:0000256" key="9">
    <source>
        <dbReference type="ARBA" id="ARBA00022840"/>
    </source>
</evidence>
<sequence>MAVNATPESSPPWVLDFADGDRSMADLLGGKGANLAEMTRLGLPVPHGFIVTTAACREYLRHGSEPPGLTALVDAHLARLERDSGRRLGDPADPLLVSVRSGGRFSMPGMMETVLDVGVTDDTVPGLARRGGDRFAWDCYRRLVQMYGRTVLGVDGALFEHELAAARATLQVSHDGELDALTLRALVASFRRILQREVGEDLPQDPREQLRRAVLAVFSSWNVPRARFYRRQEGIPDDLGTAVNVVEMVYGNTGPRSGSGVCFTRDPASGELGAYGDYLPNAQGEDVVNGSRATIPLAQLAQLDPAAYTALTGHLRTLEEHYRDLCDVEFTIEDGTLWVLQTRVGKRTAAAAFRIACALVDEGLIDLDEALRRVDGHQLSRLLHPQLGDTSGHDLLATGLPASPGAGVGEVALDHETAARWAREGRDVVLVRQETSPDDLPGIVAARAVVTARGGLTSHAAVVARGMGRPCVVGAADLTIDLETRTVTTLAGTTLAEGDTVSVDGTSGRVHLGRVPVQPSAVATRLAGGATDNGTDPVSDGVLRLLAHADARRRVGVRANAETLPDALAARQYGAEGIGLFRTEHTLLGERRELVERLVLDRERDDALRQIGELARADLVQVLEVMDGLPVVVRLLDPPLHEFLPDLTALAVEVAVNDATGVEDDEAQARLAAVRRWHESNPMLGLRGVRLLAVLPELVDVQARAVAEAALDLRARGLDPRPEVMVPLVAESAELVLVRARVEAVLAAVAAERRTTLRVPVGVMVELPRAALTSGRLAAVADFFSFGTNDLTQTTWGMSRDDAETGFLRTYREQGLLASDPFSTLDVDGVGRLVSLAVREGRRTRPDLGLGACGEHGGDPDSVRFFVAAGLDYVSCSPPRVPVARLEAGRAEVLEPAAGGAWADTR</sequence>
<evidence type="ECO:0000256" key="11">
    <source>
        <dbReference type="PIRNR" id="PIRNR000853"/>
    </source>
</evidence>
<dbReference type="NCBIfam" id="NF004531">
    <property type="entry name" value="PRK05878.1"/>
    <property type="match status" value="1"/>
</dbReference>
<reference evidence="18 19" key="1">
    <citation type="submission" date="2019-06" db="EMBL/GenBank/DDBJ databases">
        <title>Sequencing the genomes of 1000 actinobacteria strains.</title>
        <authorList>
            <person name="Klenk H.-P."/>
        </authorList>
    </citation>
    <scope>NUCLEOTIDE SEQUENCE [LARGE SCALE GENOMIC DNA]</scope>
    <source>
        <strain evidence="18 19">DSM 18082</strain>
    </source>
</reference>
<dbReference type="InterPro" id="IPR018274">
    <property type="entry name" value="PEP_util_AS"/>
</dbReference>
<keyword evidence="9" id="KW-0067">ATP-binding</keyword>
<dbReference type="RefSeq" id="WP_281286304.1">
    <property type="nucleotide sequence ID" value="NZ_BAAAKX010000005.1"/>
</dbReference>
<evidence type="ECO:0000259" key="16">
    <source>
        <dbReference type="Pfam" id="PF01326"/>
    </source>
</evidence>
<evidence type="ECO:0000259" key="15">
    <source>
        <dbReference type="Pfam" id="PF00391"/>
    </source>
</evidence>
<dbReference type="InterPro" id="IPR008279">
    <property type="entry name" value="PEP-util_enz_mobile_dom"/>
</dbReference>
<protein>
    <recommendedName>
        <fullName evidence="4 11">Pyruvate, phosphate dikinase</fullName>
        <ecNumber evidence="3 11">2.7.9.1</ecNumber>
    </recommendedName>
</protein>
<feature type="binding site" evidence="13">
    <location>
        <position position="789"/>
    </location>
    <ligand>
        <name>substrate</name>
    </ligand>
</feature>
<evidence type="ECO:0000313" key="18">
    <source>
        <dbReference type="EMBL" id="TQL60007.1"/>
    </source>
</evidence>
<feature type="domain" description="Pyruvate phosphate dikinase AMP/ATP-binding" evidence="16">
    <location>
        <begin position="73"/>
        <end position="292"/>
    </location>
</feature>
<feature type="active site" description="Tele-phosphohistidine intermediate" evidence="12">
    <location>
        <position position="459"/>
    </location>
</feature>
<feature type="binding site" evidence="13">
    <location>
        <position position="582"/>
    </location>
    <ligand>
        <name>substrate</name>
    </ligand>
</feature>
<evidence type="ECO:0000256" key="12">
    <source>
        <dbReference type="PIRSR" id="PIRSR000853-1"/>
    </source>
</evidence>
<dbReference type="Pfam" id="PF01326">
    <property type="entry name" value="PPDK_N"/>
    <property type="match status" value="2"/>
</dbReference>
<evidence type="ECO:0000256" key="4">
    <source>
        <dbReference type="ARBA" id="ARBA00020138"/>
    </source>
</evidence>
<dbReference type="GO" id="GO:0046872">
    <property type="term" value="F:metal ion binding"/>
    <property type="evidence" value="ECO:0007669"/>
    <property type="project" value="UniProtKB-UniRule"/>
</dbReference>
<evidence type="ECO:0000256" key="5">
    <source>
        <dbReference type="ARBA" id="ARBA00022679"/>
    </source>
</evidence>
<dbReference type="InterPro" id="IPR000121">
    <property type="entry name" value="PEP_util_C"/>
</dbReference>
<dbReference type="EC" id="2.7.9.1" evidence="3 11"/>
<evidence type="ECO:0000256" key="8">
    <source>
        <dbReference type="ARBA" id="ARBA00022777"/>
    </source>
</evidence>
<evidence type="ECO:0000256" key="1">
    <source>
        <dbReference type="ARBA" id="ARBA00001946"/>
    </source>
</evidence>
<dbReference type="PIRSF" id="PIRSF000853">
    <property type="entry name" value="PPDK"/>
    <property type="match status" value="1"/>
</dbReference>
<name>A0A542ZI33_9MICO</name>
<evidence type="ECO:0000256" key="10">
    <source>
        <dbReference type="ARBA" id="ARBA00022842"/>
    </source>
</evidence>
<keyword evidence="6 14" id="KW-0479">Metal-binding</keyword>
<keyword evidence="8 18" id="KW-0418">Kinase</keyword>
<dbReference type="InterPro" id="IPR010121">
    <property type="entry name" value="Pyruvate_phosphate_dikinase"/>
</dbReference>
<dbReference type="InterPro" id="IPR013815">
    <property type="entry name" value="ATP_grasp_subdomain_1"/>
</dbReference>
<keyword evidence="10 14" id="KW-0460">Magnesium</keyword>
<dbReference type="Proteomes" id="UP000319514">
    <property type="component" value="Unassembled WGS sequence"/>
</dbReference>
<evidence type="ECO:0000256" key="13">
    <source>
        <dbReference type="PIRSR" id="PIRSR000853-2"/>
    </source>
</evidence>
<dbReference type="SUPFAM" id="SSF56059">
    <property type="entry name" value="Glutathione synthetase ATP-binding domain-like"/>
    <property type="match status" value="1"/>
</dbReference>
<evidence type="ECO:0000259" key="17">
    <source>
        <dbReference type="Pfam" id="PF02896"/>
    </source>
</evidence>
<dbReference type="Gene3D" id="3.50.30.10">
    <property type="entry name" value="Phosphohistidine domain"/>
    <property type="match status" value="1"/>
</dbReference>
<comment type="similarity">
    <text evidence="2 11">Belongs to the PEP-utilizing enzyme family.</text>
</comment>
<comment type="cofactor">
    <cofactor evidence="1 11 14">
        <name>Mg(2+)</name>
        <dbReference type="ChEBI" id="CHEBI:18420"/>
    </cofactor>
</comment>
<dbReference type="SUPFAM" id="SSF51621">
    <property type="entry name" value="Phosphoenolpyruvate/pyruvate domain"/>
    <property type="match status" value="1"/>
</dbReference>
<evidence type="ECO:0000256" key="14">
    <source>
        <dbReference type="PIRSR" id="PIRSR000853-3"/>
    </source>
</evidence>